<reference evidence="2" key="1">
    <citation type="journal article" date="2023" name="Nat. Plants">
        <title>Single-cell RNA sequencing provides a high-resolution roadmap for understanding the multicellular compartmentation of specialized metabolism.</title>
        <authorList>
            <person name="Sun S."/>
            <person name="Shen X."/>
            <person name="Li Y."/>
            <person name="Li Y."/>
            <person name="Wang S."/>
            <person name="Li R."/>
            <person name="Zhang H."/>
            <person name="Shen G."/>
            <person name="Guo B."/>
            <person name="Wei J."/>
            <person name="Xu J."/>
            <person name="St-Pierre B."/>
            <person name="Chen S."/>
            <person name="Sun C."/>
        </authorList>
    </citation>
    <scope>NUCLEOTIDE SEQUENCE [LARGE SCALE GENOMIC DNA]</scope>
</reference>
<evidence type="ECO:0000313" key="1">
    <source>
        <dbReference type="EMBL" id="KAI5650296.1"/>
    </source>
</evidence>
<organism evidence="1 2">
    <name type="scientific">Catharanthus roseus</name>
    <name type="common">Madagascar periwinkle</name>
    <name type="synonym">Vinca rosea</name>
    <dbReference type="NCBI Taxonomy" id="4058"/>
    <lineage>
        <taxon>Eukaryota</taxon>
        <taxon>Viridiplantae</taxon>
        <taxon>Streptophyta</taxon>
        <taxon>Embryophyta</taxon>
        <taxon>Tracheophyta</taxon>
        <taxon>Spermatophyta</taxon>
        <taxon>Magnoliopsida</taxon>
        <taxon>eudicotyledons</taxon>
        <taxon>Gunneridae</taxon>
        <taxon>Pentapetalae</taxon>
        <taxon>asterids</taxon>
        <taxon>lamiids</taxon>
        <taxon>Gentianales</taxon>
        <taxon>Apocynaceae</taxon>
        <taxon>Rauvolfioideae</taxon>
        <taxon>Vinceae</taxon>
        <taxon>Catharanthinae</taxon>
        <taxon>Catharanthus</taxon>
    </lineage>
</organism>
<proteinExistence type="predicted"/>
<evidence type="ECO:0000313" key="2">
    <source>
        <dbReference type="Proteomes" id="UP001060085"/>
    </source>
</evidence>
<gene>
    <name evidence="1" type="ORF">M9H77_36301</name>
</gene>
<dbReference type="EMBL" id="CM044708">
    <property type="protein sequence ID" value="KAI5650296.1"/>
    <property type="molecule type" value="Genomic_DNA"/>
</dbReference>
<dbReference type="Proteomes" id="UP001060085">
    <property type="component" value="Linkage Group LG08"/>
</dbReference>
<name>A0ACB9ZSQ6_CATRO</name>
<accession>A0ACB9ZSQ6</accession>
<sequence>MTPNNMSRGRSLLLVMRWFELVPEGEYLLNLLPWSLNTFHFYRTKTFYVYKLDVDYERWVLVESLGNVALFIGEDESVSFNIAEDGVGEGERLKKNSIYFSDDIWEKWACEYDECYYNGAGHDFGIFHLEDGSIKEIYPFVTSWRSPPSYLPS</sequence>
<protein>
    <submittedName>
        <fullName evidence="1">Uncharacterized protein</fullName>
    </submittedName>
</protein>
<keyword evidence="2" id="KW-1185">Reference proteome</keyword>
<comment type="caution">
    <text evidence="1">The sequence shown here is derived from an EMBL/GenBank/DDBJ whole genome shotgun (WGS) entry which is preliminary data.</text>
</comment>